<keyword evidence="1" id="KW-1133">Transmembrane helix</keyword>
<feature type="transmembrane region" description="Helical" evidence="1">
    <location>
        <begin position="34"/>
        <end position="53"/>
    </location>
</feature>
<dbReference type="InterPro" id="IPR018678">
    <property type="entry name" value="DUF2160_TM"/>
</dbReference>
<proteinExistence type="predicted"/>
<dbReference type="EMBL" id="BAYX01000003">
    <property type="protein sequence ID" value="GAJ92018.1"/>
    <property type="molecule type" value="Genomic_DNA"/>
</dbReference>
<organism evidence="2 3">
    <name type="scientific">Rhizobium rhizogenes NBRC 13257</name>
    <dbReference type="NCBI Taxonomy" id="1220581"/>
    <lineage>
        <taxon>Bacteria</taxon>
        <taxon>Pseudomonadati</taxon>
        <taxon>Pseudomonadota</taxon>
        <taxon>Alphaproteobacteria</taxon>
        <taxon>Hyphomicrobiales</taxon>
        <taxon>Rhizobiaceae</taxon>
        <taxon>Rhizobium/Agrobacterium group</taxon>
        <taxon>Rhizobium</taxon>
    </lineage>
</organism>
<dbReference type="Proteomes" id="UP000026941">
    <property type="component" value="Unassembled WGS sequence"/>
</dbReference>
<feature type="transmembrane region" description="Helical" evidence="1">
    <location>
        <begin position="59"/>
        <end position="78"/>
    </location>
</feature>
<reference evidence="2 3" key="1">
    <citation type="submission" date="2014-05" db="EMBL/GenBank/DDBJ databases">
        <title>Whole genome shotgun sequence of Rhizobium rhizogenes NBRC 13257.</title>
        <authorList>
            <person name="Katano-Makiyama Y."/>
            <person name="Hosoyama A."/>
            <person name="Hashimoto M."/>
            <person name="Hosoyama Y."/>
            <person name="Noguchi M."/>
            <person name="Tsuchikane K."/>
            <person name="Kimura A."/>
            <person name="Ohji S."/>
            <person name="Ichikawa N."/>
            <person name="Yamazoe A."/>
            <person name="Fujita N."/>
        </authorList>
    </citation>
    <scope>NUCLEOTIDE SEQUENCE [LARGE SCALE GENOMIC DNA]</scope>
    <source>
        <strain evidence="2 3">NBRC 13257</strain>
    </source>
</reference>
<evidence type="ECO:0000313" key="3">
    <source>
        <dbReference type="Proteomes" id="UP000026941"/>
    </source>
</evidence>
<keyword evidence="1" id="KW-0472">Membrane</keyword>
<evidence type="ECO:0000313" key="2">
    <source>
        <dbReference type="EMBL" id="GAJ92018.1"/>
    </source>
</evidence>
<comment type="caution">
    <text evidence="2">The sequence shown here is derived from an EMBL/GenBank/DDBJ whole genome shotgun (WGS) entry which is preliminary data.</text>
</comment>
<dbReference type="RefSeq" id="WP_034522559.1">
    <property type="nucleotide sequence ID" value="NZ_BAYX01000003.1"/>
</dbReference>
<dbReference type="GeneID" id="86850976"/>
<dbReference type="Pfam" id="PF09928">
    <property type="entry name" value="DUF2160"/>
    <property type="match status" value="1"/>
</dbReference>
<name>A0AA87QA48_RHIRH</name>
<gene>
    <name evidence="2" type="ORF">RRH01S_03_00860</name>
</gene>
<protein>
    <submittedName>
        <fullName evidence="2">Uncharacterized protein</fullName>
    </submittedName>
</protein>
<accession>A0AA87QA48</accession>
<dbReference type="AlphaFoldDB" id="A0AA87QA48"/>
<evidence type="ECO:0000256" key="1">
    <source>
        <dbReference type="SAM" id="Phobius"/>
    </source>
</evidence>
<sequence>MQHQIDPDETEDAPAIVTAGKQERVGFLPIVTNWFDRVFVGIYLFVALELFWMRFLEQSIPLTLCHVLAVALGVLIVWRG</sequence>
<keyword evidence="1" id="KW-0812">Transmembrane</keyword>